<comment type="caution">
    <text evidence="2">The sequence shown here is derived from an EMBL/GenBank/DDBJ whole genome shotgun (WGS) entry which is preliminary data.</text>
</comment>
<dbReference type="EMBL" id="SGWV01000008">
    <property type="protein sequence ID" value="RZS57204.1"/>
    <property type="molecule type" value="Genomic_DNA"/>
</dbReference>
<dbReference type="InterPro" id="IPR007712">
    <property type="entry name" value="RelE/ParE_toxin"/>
</dbReference>
<evidence type="ECO:0000313" key="3">
    <source>
        <dbReference type="Proteomes" id="UP000293433"/>
    </source>
</evidence>
<dbReference type="AlphaFoldDB" id="A0A4Q7LR37"/>
<dbReference type="Proteomes" id="UP000293433">
    <property type="component" value="Unassembled WGS sequence"/>
</dbReference>
<organism evidence="2 3">
    <name type="scientific">Sphaerotilus mobilis</name>
    <dbReference type="NCBI Taxonomy" id="47994"/>
    <lineage>
        <taxon>Bacteria</taxon>
        <taxon>Pseudomonadati</taxon>
        <taxon>Pseudomonadota</taxon>
        <taxon>Betaproteobacteria</taxon>
        <taxon>Burkholderiales</taxon>
        <taxon>Sphaerotilaceae</taxon>
        <taxon>Sphaerotilus</taxon>
    </lineage>
</organism>
<keyword evidence="1" id="KW-1277">Toxin-antitoxin system</keyword>
<dbReference type="InterPro" id="IPR035093">
    <property type="entry name" value="RelE/ParE_toxin_dom_sf"/>
</dbReference>
<keyword evidence="3" id="KW-1185">Reference proteome</keyword>
<protein>
    <submittedName>
        <fullName evidence="2">Toxin ParE1/3/4</fullName>
    </submittedName>
</protein>
<dbReference type="Gene3D" id="3.30.2310.20">
    <property type="entry name" value="RelE-like"/>
    <property type="match status" value="1"/>
</dbReference>
<evidence type="ECO:0000313" key="2">
    <source>
        <dbReference type="EMBL" id="RZS57204.1"/>
    </source>
</evidence>
<evidence type="ECO:0000256" key="1">
    <source>
        <dbReference type="ARBA" id="ARBA00022649"/>
    </source>
</evidence>
<accession>A0A4Q7LR37</accession>
<proteinExistence type="predicted"/>
<reference evidence="2 3" key="1">
    <citation type="submission" date="2019-02" db="EMBL/GenBank/DDBJ databases">
        <title>Genomic Encyclopedia of Type Strains, Phase IV (KMG-IV): sequencing the most valuable type-strain genomes for metagenomic binning, comparative biology and taxonomic classification.</title>
        <authorList>
            <person name="Goeker M."/>
        </authorList>
    </citation>
    <scope>NUCLEOTIDE SEQUENCE [LARGE SCALE GENOMIC DNA]</scope>
    <source>
        <strain evidence="2 3">DSM 10617</strain>
    </source>
</reference>
<dbReference type="Pfam" id="PF05016">
    <property type="entry name" value="ParE_toxin"/>
    <property type="match status" value="1"/>
</dbReference>
<gene>
    <name evidence="2" type="ORF">EV685_1772</name>
</gene>
<sequence length="104" mass="11673">MLRPRAEEDLVELARHYAREGGIALGERVFDAAVAALEAIERMPAMGSPRLGQLCDIPDMRSWRVSDFPVQWFYFEATDHLDVVRLLGDRQDIAAILSASTDLT</sequence>
<name>A0A4Q7LR37_9BURK</name>
<dbReference type="RefSeq" id="WP_242615490.1">
    <property type="nucleotide sequence ID" value="NZ_SGWV01000008.1"/>
</dbReference>